<sequence length="472" mass="52896">MKKNPLTAFCVLISVFLLSCSGNKKETTKNESATNSSAVTSKIKLINLDPGHFHAALVQKSMYPNVNPQVHVFAPAGPDVDEYLKKINQYNGRVESPTEWQEEVYTGPDYLQKMLAAKPGNVVIMAGNNQKKTEYIKTSVEAGLHVLADKPMAINTANFNLLKEAFATAKKNKVLLYDIMTERYEITTMLQREFSQLAEVFGTLQKGTTAEPAITKESVHHYFKYVSGAPLIRPAWFFDVAQQGEGIVDVTTHLVDLVQWEAYPEQVIDYTKDIKVNTARHWQTKLTPSQFKKVTNLTSYPDYLQKSVVNDSLLGVYANGEINYQIKGTHAKVSVIWNYEAPEGAGDTHFSIMRGTKANLVIRQGKEQNYKPVLSIEPAPGADLKTFESALQSGLTQVQKKFPGVTIEKNGSNWTVTAPEKYHNGHEAHFGQVTEKYLQFLSTGTMPEWEVPNMIAKYYTTTQALELARKKK</sequence>
<gene>
    <name evidence="4" type="ORF">AHMF7605_02960</name>
</gene>
<comment type="caution">
    <text evidence="4">The sequence shown here is derived from an EMBL/GenBank/DDBJ whole genome shotgun (WGS) entry which is preliminary data.</text>
</comment>
<organism evidence="4 5">
    <name type="scientific">Adhaeribacter arboris</name>
    <dbReference type="NCBI Taxonomy" id="2072846"/>
    <lineage>
        <taxon>Bacteria</taxon>
        <taxon>Pseudomonadati</taxon>
        <taxon>Bacteroidota</taxon>
        <taxon>Cytophagia</taxon>
        <taxon>Cytophagales</taxon>
        <taxon>Hymenobacteraceae</taxon>
        <taxon>Adhaeribacter</taxon>
    </lineage>
</organism>
<dbReference type="Pfam" id="PF01408">
    <property type="entry name" value="GFO_IDH_MocA"/>
    <property type="match status" value="1"/>
</dbReference>
<dbReference type="GO" id="GO:0016491">
    <property type="term" value="F:oxidoreductase activity"/>
    <property type="evidence" value="ECO:0007669"/>
    <property type="project" value="UniProtKB-KW"/>
</dbReference>
<feature type="domain" description="Gfo/Idh/MocA-like oxidoreductase N-terminal" evidence="2">
    <location>
        <begin position="100"/>
        <end position="175"/>
    </location>
</feature>
<feature type="domain" description="Putative oxidoreductase C-terminal" evidence="3">
    <location>
        <begin position="190"/>
        <end position="468"/>
    </location>
</feature>
<dbReference type="SUPFAM" id="SSF51735">
    <property type="entry name" value="NAD(P)-binding Rossmann-fold domains"/>
    <property type="match status" value="1"/>
</dbReference>
<dbReference type="InterPro" id="IPR032459">
    <property type="entry name" value="Oxidoreduct_C"/>
</dbReference>
<keyword evidence="1" id="KW-0560">Oxidoreductase</keyword>
<evidence type="ECO:0000313" key="4">
    <source>
        <dbReference type="EMBL" id="PSR52558.1"/>
    </source>
</evidence>
<dbReference type="Pfam" id="PF16490">
    <property type="entry name" value="Oxidoreduct_C"/>
    <property type="match status" value="1"/>
</dbReference>
<dbReference type="InterPro" id="IPR000683">
    <property type="entry name" value="Gfo/Idh/MocA-like_OxRdtase_N"/>
</dbReference>
<dbReference type="AlphaFoldDB" id="A0A2T2YAU2"/>
<reference evidence="4 5" key="1">
    <citation type="submission" date="2018-03" db="EMBL/GenBank/DDBJ databases">
        <title>Adhaeribacter sp. HMF7605 Genome sequencing and assembly.</title>
        <authorList>
            <person name="Kang H."/>
            <person name="Kang J."/>
            <person name="Cha I."/>
            <person name="Kim H."/>
            <person name="Joh K."/>
        </authorList>
    </citation>
    <scope>NUCLEOTIDE SEQUENCE [LARGE SCALE GENOMIC DNA]</scope>
    <source>
        <strain evidence="4 5">HMF7605</strain>
    </source>
</reference>
<dbReference type="GO" id="GO:0000166">
    <property type="term" value="F:nucleotide binding"/>
    <property type="evidence" value="ECO:0007669"/>
    <property type="project" value="InterPro"/>
</dbReference>
<evidence type="ECO:0000259" key="3">
    <source>
        <dbReference type="Pfam" id="PF16490"/>
    </source>
</evidence>
<proteinExistence type="predicted"/>
<protein>
    <submittedName>
        <fullName evidence="4">Oxidoreductase</fullName>
    </submittedName>
</protein>
<dbReference type="EMBL" id="PYFT01000001">
    <property type="protein sequence ID" value="PSR52558.1"/>
    <property type="molecule type" value="Genomic_DNA"/>
</dbReference>
<dbReference type="Proteomes" id="UP000240357">
    <property type="component" value="Unassembled WGS sequence"/>
</dbReference>
<name>A0A2T2YAU2_9BACT</name>
<dbReference type="Gene3D" id="3.40.50.720">
    <property type="entry name" value="NAD(P)-binding Rossmann-like Domain"/>
    <property type="match status" value="1"/>
</dbReference>
<dbReference type="InterPro" id="IPR036291">
    <property type="entry name" value="NAD(P)-bd_dom_sf"/>
</dbReference>
<dbReference type="PANTHER" id="PTHR43818">
    <property type="entry name" value="BCDNA.GH03377"/>
    <property type="match status" value="1"/>
</dbReference>
<evidence type="ECO:0000313" key="5">
    <source>
        <dbReference type="Proteomes" id="UP000240357"/>
    </source>
</evidence>
<dbReference type="PROSITE" id="PS51257">
    <property type="entry name" value="PROKAR_LIPOPROTEIN"/>
    <property type="match status" value="1"/>
</dbReference>
<dbReference type="PANTHER" id="PTHR43818:SF11">
    <property type="entry name" value="BCDNA.GH03377"/>
    <property type="match status" value="1"/>
</dbReference>
<accession>A0A2T2YAU2</accession>
<dbReference type="OrthoDB" id="9785257at2"/>
<evidence type="ECO:0000259" key="2">
    <source>
        <dbReference type="Pfam" id="PF01408"/>
    </source>
</evidence>
<keyword evidence="5" id="KW-1185">Reference proteome</keyword>
<evidence type="ECO:0000256" key="1">
    <source>
        <dbReference type="ARBA" id="ARBA00023002"/>
    </source>
</evidence>
<dbReference type="InterPro" id="IPR050463">
    <property type="entry name" value="Gfo/Idh/MocA_oxidrdct_glycsds"/>
</dbReference>
<dbReference type="RefSeq" id="WP_106926299.1">
    <property type="nucleotide sequence ID" value="NZ_PYFT01000001.1"/>
</dbReference>